<accession>K1W910</accession>
<gene>
    <name evidence="1" type="ORF">MBM_07871</name>
</gene>
<protein>
    <submittedName>
        <fullName evidence="1">Uncharacterized protein</fullName>
    </submittedName>
</protein>
<dbReference type="InParanoid" id="K1W910"/>
<evidence type="ECO:0000313" key="1">
    <source>
        <dbReference type="EMBL" id="EKD13670.1"/>
    </source>
</evidence>
<dbReference type="KEGG" id="mbe:MBM_07871"/>
<dbReference type="OrthoDB" id="5427664at2759"/>
<sequence length="153" mass="17786">MVHFLKPITWIAVRGRIEKCDEVLTAKSPAPPLMVVYRVALLSVQAFWFFSASELFDVLFQVAWFSLGIMWTVQASREHRLYLSTMNKSPTQDSGQDLGQRKNDWSLWEFRDLIRFNYFSVTDISSTAFWKPANLYSSLVLTMDGYSKKRELA</sequence>
<proteinExistence type="predicted"/>
<dbReference type="Proteomes" id="UP000006753">
    <property type="component" value="Unassembled WGS sequence"/>
</dbReference>
<keyword evidence="2" id="KW-1185">Reference proteome</keyword>
<organism evidence="1 2">
    <name type="scientific">Marssonina brunnea f. sp. multigermtubi (strain MB_m1)</name>
    <name type="common">Marssonina leaf spot fungus</name>
    <dbReference type="NCBI Taxonomy" id="1072389"/>
    <lineage>
        <taxon>Eukaryota</taxon>
        <taxon>Fungi</taxon>
        <taxon>Dikarya</taxon>
        <taxon>Ascomycota</taxon>
        <taxon>Pezizomycotina</taxon>
        <taxon>Leotiomycetes</taxon>
        <taxon>Helotiales</taxon>
        <taxon>Drepanopezizaceae</taxon>
        <taxon>Drepanopeziza</taxon>
    </lineage>
</organism>
<dbReference type="AlphaFoldDB" id="K1W910"/>
<reference evidence="1 2" key="1">
    <citation type="journal article" date="2012" name="BMC Genomics">
        <title>Sequencing the genome of Marssonina brunnea reveals fungus-poplar co-evolution.</title>
        <authorList>
            <person name="Zhu S."/>
            <person name="Cao Y.-Z."/>
            <person name="Jiang C."/>
            <person name="Tan B.-Y."/>
            <person name="Wang Z."/>
            <person name="Feng S."/>
            <person name="Zhang L."/>
            <person name="Su X.-H."/>
            <person name="Brejova B."/>
            <person name="Vinar T."/>
            <person name="Xu M."/>
            <person name="Wang M.-X."/>
            <person name="Zhang S.-G."/>
            <person name="Huang M.-R."/>
            <person name="Wu R."/>
            <person name="Zhou Y."/>
        </authorList>
    </citation>
    <scope>NUCLEOTIDE SEQUENCE [LARGE SCALE GENOMIC DNA]</scope>
    <source>
        <strain evidence="1 2">MB_m1</strain>
    </source>
</reference>
<evidence type="ECO:0000313" key="2">
    <source>
        <dbReference type="Proteomes" id="UP000006753"/>
    </source>
</evidence>
<dbReference type="EMBL" id="JH921448">
    <property type="protein sequence ID" value="EKD13670.1"/>
    <property type="molecule type" value="Genomic_DNA"/>
</dbReference>
<dbReference type="HOGENOM" id="CLU_1713656_0_0_1"/>
<name>K1W910_MARBU</name>